<dbReference type="PANTHER" id="PTHR48032">
    <property type="entry name" value="RNA-BINDING PROTEIN MUSASHI HOMOLOG RBP6"/>
    <property type="match status" value="1"/>
</dbReference>
<dbReference type="Gene3D" id="3.30.70.330">
    <property type="match status" value="1"/>
</dbReference>
<evidence type="ECO:0000313" key="4">
    <source>
        <dbReference type="Proteomes" id="UP000324091"/>
    </source>
</evidence>
<keyword evidence="2" id="KW-0694">RNA-binding</keyword>
<gene>
    <name evidence="3" type="ORF">D4764_14G0009300</name>
</gene>
<name>A0A5C6P9R9_9TELE</name>
<dbReference type="InterPro" id="IPR012677">
    <property type="entry name" value="Nucleotide-bd_a/b_plait_sf"/>
</dbReference>
<evidence type="ECO:0000256" key="1">
    <source>
        <dbReference type="ARBA" id="ARBA00022737"/>
    </source>
</evidence>
<dbReference type="GO" id="GO:0006417">
    <property type="term" value="P:regulation of translation"/>
    <property type="evidence" value="ECO:0007669"/>
    <property type="project" value="TreeGrafter"/>
</dbReference>
<dbReference type="Proteomes" id="UP000324091">
    <property type="component" value="Chromosome 14"/>
</dbReference>
<dbReference type="GO" id="GO:0003729">
    <property type="term" value="F:mRNA binding"/>
    <property type="evidence" value="ECO:0007669"/>
    <property type="project" value="TreeGrafter"/>
</dbReference>
<dbReference type="SUPFAM" id="SSF54928">
    <property type="entry name" value="RNA-binding domain, RBD"/>
    <property type="match status" value="1"/>
</dbReference>
<protein>
    <submittedName>
        <fullName evidence="3">RNA-binding protein</fullName>
    </submittedName>
</protein>
<keyword evidence="1" id="KW-0677">Repeat</keyword>
<organism evidence="3 4">
    <name type="scientific">Takifugu flavidus</name>
    <name type="common">sansaifugu</name>
    <dbReference type="NCBI Taxonomy" id="433684"/>
    <lineage>
        <taxon>Eukaryota</taxon>
        <taxon>Metazoa</taxon>
        <taxon>Chordata</taxon>
        <taxon>Craniata</taxon>
        <taxon>Vertebrata</taxon>
        <taxon>Euteleostomi</taxon>
        <taxon>Actinopterygii</taxon>
        <taxon>Neopterygii</taxon>
        <taxon>Teleostei</taxon>
        <taxon>Neoteleostei</taxon>
        <taxon>Acanthomorphata</taxon>
        <taxon>Eupercaria</taxon>
        <taxon>Tetraodontiformes</taxon>
        <taxon>Tetradontoidea</taxon>
        <taxon>Tetraodontidae</taxon>
        <taxon>Takifugu</taxon>
    </lineage>
</organism>
<proteinExistence type="predicted"/>
<keyword evidence="4" id="KW-1185">Reference proteome</keyword>
<dbReference type="GO" id="GO:0007417">
    <property type="term" value="P:central nervous system development"/>
    <property type="evidence" value="ECO:0007669"/>
    <property type="project" value="TreeGrafter"/>
</dbReference>
<comment type="caution">
    <text evidence="3">The sequence shown here is derived from an EMBL/GenBank/DDBJ whole genome shotgun (WGS) entry which is preliminary data.</text>
</comment>
<dbReference type="EMBL" id="RHFK02000006">
    <property type="protein sequence ID" value="TWW74927.1"/>
    <property type="molecule type" value="Genomic_DNA"/>
</dbReference>
<reference evidence="3 4" key="1">
    <citation type="submission" date="2019-04" db="EMBL/GenBank/DDBJ databases">
        <title>Chromosome genome assembly for Takifugu flavidus.</title>
        <authorList>
            <person name="Xiao S."/>
        </authorList>
    </citation>
    <scope>NUCLEOTIDE SEQUENCE [LARGE SCALE GENOMIC DNA]</scope>
    <source>
        <strain evidence="3">HTHZ2018</strain>
        <tissue evidence="3">Muscle</tissue>
    </source>
</reference>
<evidence type="ECO:0000313" key="3">
    <source>
        <dbReference type="EMBL" id="TWW74927.1"/>
    </source>
</evidence>
<sequence length="74" mass="8206">MHTASLTRVAHARILATTRGRSTDGRLQQKMVTRTKKIFVGGLSANTVVEDVKQYFEQFGKQFLPAAHMTSTPS</sequence>
<dbReference type="AlphaFoldDB" id="A0A5C6P9R9"/>
<dbReference type="GO" id="GO:0005737">
    <property type="term" value="C:cytoplasm"/>
    <property type="evidence" value="ECO:0007669"/>
    <property type="project" value="TreeGrafter"/>
</dbReference>
<dbReference type="PANTHER" id="PTHR48032:SF10">
    <property type="entry name" value="RNA-BINDING PROTEIN MUSASHI HOMOLOG 2"/>
    <property type="match status" value="1"/>
</dbReference>
<evidence type="ECO:0000256" key="2">
    <source>
        <dbReference type="ARBA" id="ARBA00022884"/>
    </source>
</evidence>
<accession>A0A5C6P9R9</accession>
<dbReference type="InterPro" id="IPR035979">
    <property type="entry name" value="RBD_domain_sf"/>
</dbReference>